<dbReference type="InterPro" id="IPR001969">
    <property type="entry name" value="Aspartic_peptidase_AS"/>
</dbReference>
<dbReference type="Gene3D" id="2.40.70.10">
    <property type="entry name" value="Acid Proteases"/>
    <property type="match status" value="1"/>
</dbReference>
<dbReference type="GO" id="GO:0004190">
    <property type="term" value="F:aspartic-type endopeptidase activity"/>
    <property type="evidence" value="ECO:0007669"/>
    <property type="project" value="InterPro"/>
</dbReference>
<feature type="compositionally biased region" description="Pro residues" evidence="3">
    <location>
        <begin position="655"/>
        <end position="664"/>
    </location>
</feature>
<reference evidence="5" key="1">
    <citation type="submission" date="2022-01" db="EMBL/GenBank/DDBJ databases">
        <title>Genome Sequence Resource for Two Populations of Ditylenchus destructor, the Migratory Endoparasitic Phytonematode.</title>
        <authorList>
            <person name="Zhang H."/>
            <person name="Lin R."/>
            <person name="Xie B."/>
        </authorList>
    </citation>
    <scope>NUCLEOTIDE SEQUENCE</scope>
    <source>
        <strain evidence="5">BazhouSP</strain>
    </source>
</reference>
<keyword evidence="2" id="KW-0175">Coiled coil</keyword>
<keyword evidence="1" id="KW-0378">Hydrolase</keyword>
<feature type="coiled-coil region" evidence="2">
    <location>
        <begin position="14"/>
        <end position="56"/>
    </location>
</feature>
<keyword evidence="6" id="KW-1185">Reference proteome</keyword>
<organism evidence="5 6">
    <name type="scientific">Ditylenchus destructor</name>
    <dbReference type="NCBI Taxonomy" id="166010"/>
    <lineage>
        <taxon>Eukaryota</taxon>
        <taxon>Metazoa</taxon>
        <taxon>Ecdysozoa</taxon>
        <taxon>Nematoda</taxon>
        <taxon>Chromadorea</taxon>
        <taxon>Rhabditida</taxon>
        <taxon>Tylenchina</taxon>
        <taxon>Tylenchomorpha</taxon>
        <taxon>Sphaerularioidea</taxon>
        <taxon>Anguinidae</taxon>
        <taxon>Anguininae</taxon>
        <taxon>Ditylenchus</taxon>
    </lineage>
</organism>
<evidence type="ECO:0000256" key="3">
    <source>
        <dbReference type="SAM" id="MobiDB-lite"/>
    </source>
</evidence>
<accession>A0AAD4MVQ6</accession>
<dbReference type="PROSITE" id="PS50175">
    <property type="entry name" value="ASP_PROT_RETROV"/>
    <property type="match status" value="1"/>
</dbReference>
<dbReference type="InterPro" id="IPR001995">
    <property type="entry name" value="Peptidase_A2_cat"/>
</dbReference>
<dbReference type="AlphaFoldDB" id="A0AAD4MVQ6"/>
<keyword evidence="5" id="KW-0645">Protease</keyword>
<feature type="domain" description="Peptidase A2" evidence="4">
    <location>
        <begin position="408"/>
        <end position="446"/>
    </location>
</feature>
<name>A0AAD4MVQ6_9BILA</name>
<dbReference type="EMBL" id="JAKKPZ010000040">
    <property type="protein sequence ID" value="KAI1707561.1"/>
    <property type="molecule type" value="Genomic_DNA"/>
</dbReference>
<dbReference type="InterPro" id="IPR021109">
    <property type="entry name" value="Peptidase_aspartic_dom_sf"/>
</dbReference>
<evidence type="ECO:0000256" key="1">
    <source>
        <dbReference type="ARBA" id="ARBA00022801"/>
    </source>
</evidence>
<protein>
    <submittedName>
        <fullName evidence="5">Aspartyl protease domain-containing protein</fullName>
    </submittedName>
</protein>
<evidence type="ECO:0000313" key="5">
    <source>
        <dbReference type="EMBL" id="KAI1707561.1"/>
    </source>
</evidence>
<feature type="compositionally biased region" description="Polar residues" evidence="3">
    <location>
        <begin position="298"/>
        <end position="307"/>
    </location>
</feature>
<comment type="caution">
    <text evidence="5">The sequence shown here is derived from an EMBL/GenBank/DDBJ whole genome shotgun (WGS) entry which is preliminary data.</text>
</comment>
<gene>
    <name evidence="5" type="ORF">DdX_12397</name>
</gene>
<dbReference type="PROSITE" id="PS00141">
    <property type="entry name" value="ASP_PROTEASE"/>
    <property type="match status" value="1"/>
</dbReference>
<feature type="compositionally biased region" description="Polar residues" evidence="3">
    <location>
        <begin position="277"/>
        <end position="287"/>
    </location>
</feature>
<evidence type="ECO:0000259" key="4">
    <source>
        <dbReference type="PROSITE" id="PS50175"/>
    </source>
</evidence>
<dbReference type="Pfam" id="PF23309">
    <property type="entry name" value="DUF7083"/>
    <property type="match status" value="1"/>
</dbReference>
<dbReference type="PANTHER" id="PTHR36943:SF1">
    <property type="entry name" value="CCHC-TYPE DOMAIN-CONTAINING PROTEIN"/>
    <property type="match status" value="1"/>
</dbReference>
<dbReference type="Pfam" id="PF13650">
    <property type="entry name" value="Asp_protease_2"/>
    <property type="match status" value="1"/>
</dbReference>
<feature type="region of interest" description="Disordered" evidence="3">
    <location>
        <begin position="272"/>
        <end position="323"/>
    </location>
</feature>
<dbReference type="PANTHER" id="PTHR36943">
    <property type="entry name" value="CCHC-TYPE DOMAIN-CONTAINING PROTEIN"/>
    <property type="match status" value="1"/>
</dbReference>
<proteinExistence type="predicted"/>
<dbReference type="InterPro" id="IPR055510">
    <property type="entry name" value="DUF7083"/>
</dbReference>
<sequence>MDANQFQQFLQAFQKNAKEERDLLLKQAAKKEAALLAKAKEEREVLLETIQKLSIQSSVPVQNTEQTLISNLSVRIEMFNYLPEEDLVFQTWYKRYGTLFEEDGKDVSDAARTRLLVQKLGASEFHKFCDSIKPKEPKNLDFAATIKELQALFAPTVSKVVRQYKCLQISQLSGEDKLSYLTRVNAHYESAFESTINLSTLKCLSFVSGLSGSEADARARCLRILDKAYEEKRVPTLEELREECKKCDVFSDEMEILSKSTVACNKVQARAKRPKQSGLQPRNNVPQYRNVDPRHRNTAPQYRQGQNPGKKFNNFRPKNSSTSKHSSFQHIVCYCCGGNHMRPDCPYGNTTCQKCLRVGHLTKLCGKFTNALKANPLNISSISILDASIDQQCPQYTAGLKINGKYLKNLILDTGADETVFSEQTWESFGNPSLSQTNKTLTAFGGTNYELLGSCELQVSFKGAEAVSLSAYITKGSIGSNLVGRPWIRGKAASELFFGRKLRMPLNLLHPNSTQNSKRSIQNIAPQYSHIANHYTNRMATHFDRHHGAKVKTFNPGAFVYFQANPRVPWKPGVVQSRQGRVGYIVSDHYGTRSYKHANQLKPRFDHLTEAETAIVRDLEQTPRTVNRSVRRVPRAHAPIPERFLPPNVRAPTSPREPPSPHVPQSPQTPIRAPMQRSPYQLRSQCAQPCRIPPGQNL</sequence>
<feature type="region of interest" description="Disordered" evidence="3">
    <location>
        <begin position="635"/>
        <end position="698"/>
    </location>
</feature>
<feature type="compositionally biased region" description="Polar residues" evidence="3">
    <location>
        <begin position="678"/>
        <end position="687"/>
    </location>
</feature>
<dbReference type="GO" id="GO:0006508">
    <property type="term" value="P:proteolysis"/>
    <property type="evidence" value="ECO:0007669"/>
    <property type="project" value="UniProtKB-KW"/>
</dbReference>
<dbReference type="SUPFAM" id="SSF50630">
    <property type="entry name" value="Acid proteases"/>
    <property type="match status" value="1"/>
</dbReference>
<evidence type="ECO:0000313" key="6">
    <source>
        <dbReference type="Proteomes" id="UP001201812"/>
    </source>
</evidence>
<evidence type="ECO:0000256" key="2">
    <source>
        <dbReference type="SAM" id="Coils"/>
    </source>
</evidence>
<dbReference type="Proteomes" id="UP001201812">
    <property type="component" value="Unassembled WGS sequence"/>
</dbReference>